<organism evidence="1">
    <name type="scientific">uncultured Caudovirales phage</name>
    <dbReference type="NCBI Taxonomy" id="2100421"/>
    <lineage>
        <taxon>Viruses</taxon>
        <taxon>Duplodnaviria</taxon>
        <taxon>Heunggongvirae</taxon>
        <taxon>Uroviricota</taxon>
        <taxon>Caudoviricetes</taxon>
        <taxon>Peduoviridae</taxon>
        <taxon>Maltschvirus</taxon>
        <taxon>Maltschvirus maltsch</taxon>
    </lineage>
</organism>
<evidence type="ECO:0000313" key="1">
    <source>
        <dbReference type="EMBL" id="CAB4148756.1"/>
    </source>
</evidence>
<dbReference type="InterPro" id="IPR027417">
    <property type="entry name" value="P-loop_NTPase"/>
</dbReference>
<accession>A0A6J5MUK2</accession>
<reference evidence="1" key="1">
    <citation type="submission" date="2020-04" db="EMBL/GenBank/DDBJ databases">
        <authorList>
            <person name="Chiriac C."/>
            <person name="Salcher M."/>
            <person name="Ghai R."/>
            <person name="Kavagutti S V."/>
        </authorList>
    </citation>
    <scope>NUCLEOTIDE SEQUENCE</scope>
</reference>
<name>A0A6J5MUK2_9CAUD</name>
<dbReference type="EMBL" id="LR796506">
    <property type="protein sequence ID" value="CAB4148756.1"/>
    <property type="molecule type" value="Genomic_DNA"/>
</dbReference>
<protein>
    <submittedName>
        <fullName evidence="1">DEXDc domain containing protein</fullName>
    </submittedName>
</protein>
<dbReference type="Gene3D" id="3.40.50.300">
    <property type="entry name" value="P-loop containing nucleotide triphosphate hydrolases"/>
    <property type="match status" value="2"/>
</dbReference>
<sequence length="505" mass="58475">MELRDYQVDISTKACDLLREHKIAYLSMQVRTGKTLTALNTCKLYGAKSVLFVTKKKATLSVVADYEHYKKDFKCFVINFEQLHNITDQYFDLVIIDEAHSTGAYAIPSKRTKELKRLCNKLPIIYLSGTPSPESYSQLYHQFWISSFNPFTQKNFYTWAREGFVSISSKYVYNRQIHDYTNANKEAIDKVVSHLFLSYTQEEAGFTQLVDEHIHYVPMSDRTYQVCNRLRIDKVVKGKNGDIIEADTEVKLLSKLHQLYSGTIIFDVAMCDEQDSAITDDSKVNYIFETFKGLKFAVFYKFKAERTAIILGAQKRGLKYTESPEEFQANDDMIFLSQFVSGREGVNLSTADCLVCYNIDFSAVTYFQVRARLQSKDRVESAKVHWIFAKDGIEDRIYKAVCNKKNYTTSYFIEEEKNTLIKPPFVMNLTNNTTNVARNEVQIQVYKKMALQSLKKYPNFTTPQIENYLHCWCNDMQDNIIKAGIDITSFLKLLTDENTLERKGN</sequence>
<dbReference type="SUPFAM" id="SSF52540">
    <property type="entry name" value="P-loop containing nucleoside triphosphate hydrolases"/>
    <property type="match status" value="2"/>
</dbReference>
<gene>
    <name evidence="1" type="ORF">UFOVP535_23</name>
</gene>
<proteinExistence type="predicted"/>